<evidence type="ECO:0000313" key="2">
    <source>
        <dbReference type="Proteomes" id="UP001201812"/>
    </source>
</evidence>
<reference evidence="1" key="1">
    <citation type="submission" date="2022-01" db="EMBL/GenBank/DDBJ databases">
        <title>Genome Sequence Resource for Two Populations of Ditylenchus destructor, the Migratory Endoparasitic Phytonematode.</title>
        <authorList>
            <person name="Zhang H."/>
            <person name="Lin R."/>
            <person name="Xie B."/>
        </authorList>
    </citation>
    <scope>NUCLEOTIDE SEQUENCE</scope>
    <source>
        <strain evidence="1">BazhouSP</strain>
    </source>
</reference>
<comment type="caution">
    <text evidence="1">The sequence shown here is derived from an EMBL/GenBank/DDBJ whole genome shotgun (WGS) entry which is preliminary data.</text>
</comment>
<proteinExistence type="predicted"/>
<dbReference type="Proteomes" id="UP001201812">
    <property type="component" value="Unassembled WGS sequence"/>
</dbReference>
<accession>A0AAD4N566</accession>
<keyword evidence="2" id="KW-1185">Reference proteome</keyword>
<protein>
    <submittedName>
        <fullName evidence="1">Uncharacterized protein</fullName>
    </submittedName>
</protein>
<gene>
    <name evidence="1" type="ORF">DdX_08024</name>
</gene>
<name>A0AAD4N566_9BILA</name>
<dbReference type="EMBL" id="JAKKPZ010000011">
    <property type="protein sequence ID" value="KAI1715700.1"/>
    <property type="molecule type" value="Genomic_DNA"/>
</dbReference>
<sequence length="116" mass="12905">MEIARSGTRESRNFTWLLPTRTLPLYSGNEVVFGVGGGKMPTNRAPLSPFQEEALQNSLPVLPIQYPEQSTQYWRTPIAYTKPTAKAAGLQTNMRGNEMLLLQRPVSSQGAHFAQL</sequence>
<evidence type="ECO:0000313" key="1">
    <source>
        <dbReference type="EMBL" id="KAI1715700.1"/>
    </source>
</evidence>
<organism evidence="1 2">
    <name type="scientific">Ditylenchus destructor</name>
    <dbReference type="NCBI Taxonomy" id="166010"/>
    <lineage>
        <taxon>Eukaryota</taxon>
        <taxon>Metazoa</taxon>
        <taxon>Ecdysozoa</taxon>
        <taxon>Nematoda</taxon>
        <taxon>Chromadorea</taxon>
        <taxon>Rhabditida</taxon>
        <taxon>Tylenchina</taxon>
        <taxon>Tylenchomorpha</taxon>
        <taxon>Sphaerularioidea</taxon>
        <taxon>Anguinidae</taxon>
        <taxon>Anguininae</taxon>
        <taxon>Ditylenchus</taxon>
    </lineage>
</organism>
<dbReference type="AlphaFoldDB" id="A0AAD4N566"/>